<keyword evidence="1" id="KW-0812">Transmembrane</keyword>
<evidence type="ECO:0000313" key="2">
    <source>
        <dbReference type="EMBL" id="RNA34776.1"/>
    </source>
</evidence>
<gene>
    <name evidence="2" type="ORF">BpHYR1_045518</name>
</gene>
<evidence type="ECO:0000313" key="3">
    <source>
        <dbReference type="Proteomes" id="UP000276133"/>
    </source>
</evidence>
<keyword evidence="1" id="KW-0472">Membrane</keyword>
<proteinExistence type="predicted"/>
<keyword evidence="1" id="KW-1133">Transmembrane helix</keyword>
<dbReference type="EMBL" id="REGN01001418">
    <property type="protein sequence ID" value="RNA34776.1"/>
    <property type="molecule type" value="Genomic_DNA"/>
</dbReference>
<feature type="transmembrane region" description="Helical" evidence="1">
    <location>
        <begin position="44"/>
        <end position="62"/>
    </location>
</feature>
<comment type="caution">
    <text evidence="2">The sequence shown here is derived from an EMBL/GenBank/DDBJ whole genome shotgun (WGS) entry which is preliminary data.</text>
</comment>
<keyword evidence="3" id="KW-1185">Reference proteome</keyword>
<dbReference type="AlphaFoldDB" id="A0A3M7SGA8"/>
<evidence type="ECO:0000256" key="1">
    <source>
        <dbReference type="SAM" id="Phobius"/>
    </source>
</evidence>
<accession>A0A3M7SGA8</accession>
<name>A0A3M7SGA8_BRAPC</name>
<protein>
    <submittedName>
        <fullName evidence="2">Uncharacterized protein</fullName>
    </submittedName>
</protein>
<organism evidence="2 3">
    <name type="scientific">Brachionus plicatilis</name>
    <name type="common">Marine rotifer</name>
    <name type="synonym">Brachionus muelleri</name>
    <dbReference type="NCBI Taxonomy" id="10195"/>
    <lineage>
        <taxon>Eukaryota</taxon>
        <taxon>Metazoa</taxon>
        <taxon>Spiralia</taxon>
        <taxon>Gnathifera</taxon>
        <taxon>Rotifera</taxon>
        <taxon>Eurotatoria</taxon>
        <taxon>Monogononta</taxon>
        <taxon>Pseudotrocha</taxon>
        <taxon>Ploima</taxon>
        <taxon>Brachionidae</taxon>
        <taxon>Brachionus</taxon>
    </lineage>
</organism>
<reference evidence="2 3" key="1">
    <citation type="journal article" date="2018" name="Sci. Rep.">
        <title>Genomic signatures of local adaptation to the degree of environmental predictability in rotifers.</title>
        <authorList>
            <person name="Franch-Gras L."/>
            <person name="Hahn C."/>
            <person name="Garcia-Roger E.M."/>
            <person name="Carmona M.J."/>
            <person name="Serra M."/>
            <person name="Gomez A."/>
        </authorList>
    </citation>
    <scope>NUCLEOTIDE SEQUENCE [LARGE SCALE GENOMIC DNA]</scope>
    <source>
        <strain evidence="2">HYR1</strain>
    </source>
</reference>
<sequence length="275" mass="32085">MTKSKYNIINIYIFNMQMNSENIFMKKNYRRTIKQNISLLFKKLIKIFLILFILICQLRYVMSPNKLVQLMFNIYDAPNRSQNVHRGYSSTYRNGGEYSDLNGSQNGPSNPVLYEFTFRRFFDETTDNKLFTNSMDEYDNDNSFKSFIKNISANQNLLKSDSEKMDFKNIENVNNMDTQERNLSPTLTSMMASVTTSCKTLNEDNYCEKTINEKVQLKESTNFNSYATTDSLNEGSIQIGKENFYPFIMTVIIVCKKLDLIAVVKYLSIEEYSKA</sequence>
<dbReference type="Proteomes" id="UP000276133">
    <property type="component" value="Unassembled WGS sequence"/>
</dbReference>